<name>A0A453KJ72_AEGTS</name>
<dbReference type="InterPro" id="IPR000490">
    <property type="entry name" value="Glyco_hydro_17"/>
</dbReference>
<keyword evidence="7" id="KW-1185">Reference proteome</keyword>
<dbReference type="Proteomes" id="UP000015105">
    <property type="component" value="Chromosome 5D"/>
</dbReference>
<reference evidence="6" key="3">
    <citation type="journal article" date="2017" name="Nature">
        <title>Genome sequence of the progenitor of the wheat D genome Aegilops tauschii.</title>
        <authorList>
            <person name="Luo M.C."/>
            <person name="Gu Y.Q."/>
            <person name="Puiu D."/>
            <person name="Wang H."/>
            <person name="Twardziok S.O."/>
            <person name="Deal K.R."/>
            <person name="Huo N."/>
            <person name="Zhu T."/>
            <person name="Wang L."/>
            <person name="Wang Y."/>
            <person name="McGuire P.E."/>
            <person name="Liu S."/>
            <person name="Long H."/>
            <person name="Ramasamy R.K."/>
            <person name="Rodriguez J.C."/>
            <person name="Van S.L."/>
            <person name="Yuan L."/>
            <person name="Wang Z."/>
            <person name="Xia Z."/>
            <person name="Xiao L."/>
            <person name="Anderson O.D."/>
            <person name="Ouyang S."/>
            <person name="Liang Y."/>
            <person name="Zimin A.V."/>
            <person name="Pertea G."/>
            <person name="Qi P."/>
            <person name="Bennetzen J.L."/>
            <person name="Dai X."/>
            <person name="Dawson M.W."/>
            <person name="Muller H.G."/>
            <person name="Kugler K."/>
            <person name="Rivarola-Duarte L."/>
            <person name="Spannagl M."/>
            <person name="Mayer K.F.X."/>
            <person name="Lu F.H."/>
            <person name="Bevan M.W."/>
            <person name="Leroy P."/>
            <person name="Li P."/>
            <person name="You F.M."/>
            <person name="Sun Q."/>
            <person name="Liu Z."/>
            <person name="Lyons E."/>
            <person name="Wicker T."/>
            <person name="Salzberg S.L."/>
            <person name="Devos K.M."/>
            <person name="Dvorak J."/>
        </authorList>
    </citation>
    <scope>NUCLEOTIDE SEQUENCE [LARGE SCALE GENOMIC DNA]</scope>
    <source>
        <strain evidence="6">cv. AL8/78</strain>
    </source>
</reference>
<evidence type="ECO:0000256" key="1">
    <source>
        <dbReference type="ARBA" id="ARBA00008773"/>
    </source>
</evidence>
<dbReference type="AlphaFoldDB" id="A0A453KJ72"/>
<reference evidence="6" key="4">
    <citation type="submission" date="2019-03" db="UniProtKB">
        <authorList>
            <consortium name="EnsemblPlants"/>
        </authorList>
    </citation>
    <scope>IDENTIFICATION</scope>
</reference>
<dbReference type="InterPro" id="IPR017853">
    <property type="entry name" value="GH"/>
</dbReference>
<evidence type="ECO:0000256" key="5">
    <source>
        <dbReference type="SAM" id="SignalP"/>
    </source>
</evidence>
<dbReference type="Gene3D" id="3.20.20.80">
    <property type="entry name" value="Glycosidases"/>
    <property type="match status" value="1"/>
</dbReference>
<evidence type="ECO:0000256" key="4">
    <source>
        <dbReference type="RuleBase" id="RU004335"/>
    </source>
</evidence>
<dbReference type="GO" id="GO:0005975">
    <property type="term" value="P:carbohydrate metabolic process"/>
    <property type="evidence" value="ECO:0007669"/>
    <property type="project" value="InterPro"/>
</dbReference>
<evidence type="ECO:0000313" key="6">
    <source>
        <dbReference type="EnsemblPlants" id="AET5Gv20432200.2"/>
    </source>
</evidence>
<reference evidence="7" key="2">
    <citation type="journal article" date="2017" name="Nat. Plants">
        <title>The Aegilops tauschii genome reveals multiple impacts of transposons.</title>
        <authorList>
            <person name="Zhao G."/>
            <person name="Zou C."/>
            <person name="Li K."/>
            <person name="Wang K."/>
            <person name="Li T."/>
            <person name="Gao L."/>
            <person name="Zhang X."/>
            <person name="Wang H."/>
            <person name="Yang Z."/>
            <person name="Liu X."/>
            <person name="Jiang W."/>
            <person name="Mao L."/>
            <person name="Kong X."/>
            <person name="Jiao Y."/>
            <person name="Jia J."/>
        </authorList>
    </citation>
    <scope>NUCLEOTIDE SEQUENCE [LARGE SCALE GENOMIC DNA]</scope>
    <source>
        <strain evidence="7">cv. AL8/78</strain>
    </source>
</reference>
<protein>
    <recommendedName>
        <fullName evidence="8">Glucan endo-1,3-beta-D-glucosidase</fullName>
    </recommendedName>
</protein>
<evidence type="ECO:0000256" key="2">
    <source>
        <dbReference type="ARBA" id="ARBA00022801"/>
    </source>
</evidence>
<dbReference type="EnsemblPlants" id="AET5Gv20432200.2">
    <property type="protein sequence ID" value="AET5Gv20432200.2"/>
    <property type="gene ID" value="AET5Gv20432200"/>
</dbReference>
<proteinExistence type="inferred from homology"/>
<keyword evidence="5" id="KW-0732">Signal</keyword>
<reference evidence="7" key="1">
    <citation type="journal article" date="2014" name="Science">
        <title>Ancient hybridizations among the ancestral genomes of bread wheat.</title>
        <authorList>
            <consortium name="International Wheat Genome Sequencing Consortium,"/>
            <person name="Marcussen T."/>
            <person name="Sandve S.R."/>
            <person name="Heier L."/>
            <person name="Spannagl M."/>
            <person name="Pfeifer M."/>
            <person name="Jakobsen K.S."/>
            <person name="Wulff B.B."/>
            <person name="Steuernagel B."/>
            <person name="Mayer K.F."/>
            <person name="Olsen O.A."/>
        </authorList>
    </citation>
    <scope>NUCLEOTIDE SEQUENCE [LARGE SCALE GENOMIC DNA]</scope>
    <source>
        <strain evidence="7">cv. AL8/78</strain>
    </source>
</reference>
<dbReference type="PANTHER" id="PTHR32227">
    <property type="entry name" value="GLUCAN ENDO-1,3-BETA-GLUCOSIDASE BG1-RELATED-RELATED"/>
    <property type="match status" value="1"/>
</dbReference>
<dbReference type="InterPro" id="IPR044965">
    <property type="entry name" value="Glyco_hydro_17_plant"/>
</dbReference>
<comment type="similarity">
    <text evidence="1 4">Belongs to the glycosyl hydrolase 17 family.</text>
</comment>
<dbReference type="Gramene" id="AET5Gv20432200.2">
    <property type="protein sequence ID" value="AET5Gv20432200.2"/>
    <property type="gene ID" value="AET5Gv20432200"/>
</dbReference>
<feature type="signal peptide" evidence="5">
    <location>
        <begin position="1"/>
        <end position="17"/>
    </location>
</feature>
<feature type="chain" id="PRO_5019032948" description="Glucan endo-1,3-beta-D-glucosidase" evidence="5">
    <location>
        <begin position="18"/>
        <end position="117"/>
    </location>
</feature>
<accession>A0A453KJ72</accession>
<keyword evidence="2" id="KW-0378">Hydrolase</keyword>
<reference evidence="6" key="5">
    <citation type="journal article" date="2021" name="G3 (Bethesda)">
        <title>Aegilops tauschii genome assembly Aet v5.0 features greater sequence contiguity and improved annotation.</title>
        <authorList>
            <person name="Wang L."/>
            <person name="Zhu T."/>
            <person name="Rodriguez J.C."/>
            <person name="Deal K.R."/>
            <person name="Dubcovsky J."/>
            <person name="McGuire P.E."/>
            <person name="Lux T."/>
            <person name="Spannagl M."/>
            <person name="Mayer K.F.X."/>
            <person name="Baldrich P."/>
            <person name="Meyers B.C."/>
            <person name="Huo N."/>
            <person name="Gu Y.Q."/>
            <person name="Zhou H."/>
            <person name="Devos K.M."/>
            <person name="Bennetzen J.L."/>
            <person name="Unver T."/>
            <person name="Budak H."/>
            <person name="Gulick P.J."/>
            <person name="Galiba G."/>
            <person name="Kalapos B."/>
            <person name="Nelson D.R."/>
            <person name="Li P."/>
            <person name="You F.M."/>
            <person name="Luo M.C."/>
            <person name="Dvorak J."/>
        </authorList>
    </citation>
    <scope>NUCLEOTIDE SEQUENCE [LARGE SCALE GENOMIC DNA]</scope>
    <source>
        <strain evidence="6">cv. AL8/78</strain>
    </source>
</reference>
<sequence>MAAWAALLAVVLALSCARERRLLVADAAVGVNWGTLSSHRAPPAVVVDLLRANRIGKVKLFDADAGVLRALARSGIEVMVGLTNGELAGIAGSPAAADAWVAQNVSRYVGRGGVDIR</sequence>
<keyword evidence="3" id="KW-0326">Glycosidase</keyword>
<dbReference type="SUPFAM" id="SSF51445">
    <property type="entry name" value="(Trans)glycosidases"/>
    <property type="match status" value="1"/>
</dbReference>
<evidence type="ECO:0008006" key="8">
    <source>
        <dbReference type="Google" id="ProtNLM"/>
    </source>
</evidence>
<evidence type="ECO:0000313" key="7">
    <source>
        <dbReference type="Proteomes" id="UP000015105"/>
    </source>
</evidence>
<dbReference type="GO" id="GO:0004553">
    <property type="term" value="F:hydrolase activity, hydrolyzing O-glycosyl compounds"/>
    <property type="evidence" value="ECO:0007669"/>
    <property type="project" value="InterPro"/>
</dbReference>
<organism evidence="6 7">
    <name type="scientific">Aegilops tauschii subsp. strangulata</name>
    <name type="common">Goatgrass</name>
    <dbReference type="NCBI Taxonomy" id="200361"/>
    <lineage>
        <taxon>Eukaryota</taxon>
        <taxon>Viridiplantae</taxon>
        <taxon>Streptophyta</taxon>
        <taxon>Embryophyta</taxon>
        <taxon>Tracheophyta</taxon>
        <taxon>Spermatophyta</taxon>
        <taxon>Magnoliopsida</taxon>
        <taxon>Liliopsida</taxon>
        <taxon>Poales</taxon>
        <taxon>Poaceae</taxon>
        <taxon>BOP clade</taxon>
        <taxon>Pooideae</taxon>
        <taxon>Triticodae</taxon>
        <taxon>Triticeae</taxon>
        <taxon>Triticinae</taxon>
        <taxon>Aegilops</taxon>
    </lineage>
</organism>
<evidence type="ECO:0000256" key="3">
    <source>
        <dbReference type="ARBA" id="ARBA00023295"/>
    </source>
</evidence>
<dbReference type="Pfam" id="PF00332">
    <property type="entry name" value="Glyco_hydro_17"/>
    <property type="match status" value="1"/>
</dbReference>